<reference evidence="1" key="1">
    <citation type="journal article" date="2015" name="Nature">
        <title>Complex archaea that bridge the gap between prokaryotes and eukaryotes.</title>
        <authorList>
            <person name="Spang A."/>
            <person name="Saw J.H."/>
            <person name="Jorgensen S.L."/>
            <person name="Zaremba-Niedzwiedzka K."/>
            <person name="Martijn J."/>
            <person name="Lind A.E."/>
            <person name="van Eijk R."/>
            <person name="Schleper C."/>
            <person name="Guy L."/>
            <person name="Ettema T.J."/>
        </authorList>
    </citation>
    <scope>NUCLEOTIDE SEQUENCE</scope>
</reference>
<dbReference type="Pfam" id="PF02595">
    <property type="entry name" value="Gly_kinase"/>
    <property type="match status" value="1"/>
</dbReference>
<dbReference type="EMBL" id="LAZR01041842">
    <property type="protein sequence ID" value="KKL10973.1"/>
    <property type="molecule type" value="Genomic_DNA"/>
</dbReference>
<dbReference type="InterPro" id="IPR018197">
    <property type="entry name" value="Glycerate_kinase_RE-like"/>
</dbReference>
<name>A0A0F9DG41_9ZZZZ</name>
<dbReference type="AlphaFoldDB" id="A0A0F9DG41"/>
<dbReference type="InterPro" id="IPR004381">
    <property type="entry name" value="Glycerate_kinase"/>
</dbReference>
<dbReference type="GO" id="GO:0008887">
    <property type="term" value="F:glycerate kinase activity"/>
    <property type="evidence" value="ECO:0007669"/>
    <property type="project" value="InterPro"/>
</dbReference>
<protein>
    <recommendedName>
        <fullName evidence="2">Glycerate kinase</fullName>
    </recommendedName>
</protein>
<accession>A0A0F9DG41</accession>
<sequence length="159" mass="16502">LALASSASGFVYLALLGSHLAGREGARRRGLLLAAGGLAAGAVAFMDARLISGIEYIIAQSGLEQAAANADWVITGEGRFDRQSLHGKVISGISAIAARTNAKVCVLAGQVALEPPDFQKHGINCAMACMSEGMKLQHALKHADKLLAKTAAEFAARYL</sequence>
<dbReference type="Gene3D" id="3.40.50.10350">
    <property type="entry name" value="Glycerate kinase, domain 1"/>
    <property type="match status" value="1"/>
</dbReference>
<dbReference type="SUPFAM" id="SSF110738">
    <property type="entry name" value="Glycerate kinase I"/>
    <property type="match status" value="1"/>
</dbReference>
<evidence type="ECO:0000313" key="1">
    <source>
        <dbReference type="EMBL" id="KKL10973.1"/>
    </source>
</evidence>
<feature type="non-terminal residue" evidence="1">
    <location>
        <position position="1"/>
    </location>
</feature>
<gene>
    <name evidence="1" type="ORF">LCGC14_2550480</name>
</gene>
<dbReference type="PANTHER" id="PTHR21599">
    <property type="entry name" value="GLYCERATE KINASE"/>
    <property type="match status" value="1"/>
</dbReference>
<dbReference type="GO" id="GO:0031388">
    <property type="term" value="P:organic acid phosphorylation"/>
    <property type="evidence" value="ECO:0007669"/>
    <property type="project" value="InterPro"/>
</dbReference>
<evidence type="ECO:0008006" key="2">
    <source>
        <dbReference type="Google" id="ProtNLM"/>
    </source>
</evidence>
<organism evidence="1">
    <name type="scientific">marine sediment metagenome</name>
    <dbReference type="NCBI Taxonomy" id="412755"/>
    <lineage>
        <taxon>unclassified sequences</taxon>
        <taxon>metagenomes</taxon>
        <taxon>ecological metagenomes</taxon>
    </lineage>
</organism>
<dbReference type="PANTHER" id="PTHR21599:SF0">
    <property type="entry name" value="GLYCERATE KINASE"/>
    <property type="match status" value="1"/>
</dbReference>
<proteinExistence type="predicted"/>
<dbReference type="InterPro" id="IPR036129">
    <property type="entry name" value="Glycerate_kinase_sf"/>
</dbReference>
<comment type="caution">
    <text evidence="1">The sequence shown here is derived from an EMBL/GenBank/DDBJ whole genome shotgun (WGS) entry which is preliminary data.</text>
</comment>